<evidence type="ECO:0000313" key="2">
    <source>
        <dbReference type="Proteomes" id="UP001551011"/>
    </source>
</evidence>
<accession>A0ABV3AP78</accession>
<protein>
    <submittedName>
        <fullName evidence="1">Uncharacterized protein</fullName>
    </submittedName>
</protein>
<organism evidence="1 2">
    <name type="scientific">Streptomyces flaveolus</name>
    <dbReference type="NCBI Taxonomy" id="67297"/>
    <lineage>
        <taxon>Bacteria</taxon>
        <taxon>Bacillati</taxon>
        <taxon>Actinomycetota</taxon>
        <taxon>Actinomycetes</taxon>
        <taxon>Kitasatosporales</taxon>
        <taxon>Streptomycetaceae</taxon>
        <taxon>Streptomyces</taxon>
    </lineage>
</organism>
<proteinExistence type="predicted"/>
<sequence>MHTLRRDQDVAQGAAYALGQRGAALVVLQPSRGVVARPSSTVREPFTAPMTASVAVRTLYFRHAPAPP</sequence>
<dbReference type="Proteomes" id="UP001551011">
    <property type="component" value="Unassembled WGS sequence"/>
</dbReference>
<gene>
    <name evidence="1" type="ORF">AB0H04_44390</name>
</gene>
<dbReference type="RefSeq" id="WP_030940825.1">
    <property type="nucleotide sequence ID" value="NZ_JBEXDP010000081.1"/>
</dbReference>
<name>A0ABV3AP78_9ACTN</name>
<evidence type="ECO:0000313" key="1">
    <source>
        <dbReference type="EMBL" id="MEU5713763.1"/>
    </source>
</evidence>
<keyword evidence="2" id="KW-1185">Reference proteome</keyword>
<comment type="caution">
    <text evidence="1">The sequence shown here is derived from an EMBL/GenBank/DDBJ whole genome shotgun (WGS) entry which is preliminary data.</text>
</comment>
<reference evidence="1 2" key="1">
    <citation type="submission" date="2024-06" db="EMBL/GenBank/DDBJ databases">
        <title>The Natural Products Discovery Center: Release of the First 8490 Sequenced Strains for Exploring Actinobacteria Biosynthetic Diversity.</title>
        <authorList>
            <person name="Kalkreuter E."/>
            <person name="Kautsar S.A."/>
            <person name="Yang D."/>
            <person name="Bader C.D."/>
            <person name="Teijaro C.N."/>
            <person name="Fluegel L."/>
            <person name="Davis C.M."/>
            <person name="Simpson J.R."/>
            <person name="Lauterbach L."/>
            <person name="Steele A.D."/>
            <person name="Gui C."/>
            <person name="Meng S."/>
            <person name="Li G."/>
            <person name="Viehrig K."/>
            <person name="Ye F."/>
            <person name="Su P."/>
            <person name="Kiefer A.F."/>
            <person name="Nichols A."/>
            <person name="Cepeda A.J."/>
            <person name="Yan W."/>
            <person name="Fan B."/>
            <person name="Jiang Y."/>
            <person name="Adhikari A."/>
            <person name="Zheng C.-J."/>
            <person name="Schuster L."/>
            <person name="Cowan T.M."/>
            <person name="Smanski M.J."/>
            <person name="Chevrette M.G."/>
            <person name="De Carvalho L.P.S."/>
            <person name="Shen B."/>
        </authorList>
    </citation>
    <scope>NUCLEOTIDE SEQUENCE [LARGE SCALE GENOMIC DNA]</scope>
    <source>
        <strain evidence="1 2">NPDC020594</strain>
    </source>
</reference>
<dbReference type="EMBL" id="JBFAEG010000059">
    <property type="protein sequence ID" value="MEU5713763.1"/>
    <property type="molecule type" value="Genomic_DNA"/>
</dbReference>